<dbReference type="EMBL" id="JAAOIC020000002">
    <property type="protein sequence ID" value="KAG8042516.1"/>
    <property type="molecule type" value="Genomic_DNA"/>
</dbReference>
<evidence type="ECO:0000256" key="1">
    <source>
        <dbReference type="ARBA" id="ARBA00004123"/>
    </source>
</evidence>
<evidence type="ECO:0000313" key="7">
    <source>
        <dbReference type="Proteomes" id="UP000729913"/>
    </source>
</evidence>
<evidence type="ECO:0000256" key="4">
    <source>
        <dbReference type="ARBA" id="ARBA00023242"/>
    </source>
</evidence>
<evidence type="ECO:0000256" key="3">
    <source>
        <dbReference type="ARBA" id="ARBA00022490"/>
    </source>
</evidence>
<keyword evidence="3" id="KW-0963">Cytoplasm</keyword>
<accession>A0A8J5RJL0</accession>
<dbReference type="OrthoDB" id="428655at2759"/>
<dbReference type="InterPro" id="IPR007052">
    <property type="entry name" value="CS_dom"/>
</dbReference>
<keyword evidence="7" id="KW-1185">Reference proteome</keyword>
<reference evidence="6" key="2">
    <citation type="submission" date="2021-04" db="EMBL/GenBank/DDBJ databases">
        <title>Genome-wide patterns of bracovirus chromosomal integration into multiple host tissues during parasitism.</title>
        <authorList>
            <person name="Chebbi M.A.C."/>
        </authorList>
    </citation>
    <scope>NUCLEOTIDE SEQUENCE</scope>
    <source>
        <tissue evidence="6">Whole body</tissue>
    </source>
</reference>
<dbReference type="GO" id="GO:0005737">
    <property type="term" value="C:cytoplasm"/>
    <property type="evidence" value="ECO:0007669"/>
    <property type="project" value="UniProtKB-SubCell"/>
</dbReference>
<proteinExistence type="predicted"/>
<dbReference type="Proteomes" id="UP000729913">
    <property type="component" value="Unassembled WGS sequence"/>
</dbReference>
<name>A0A8J5RJL0_9HYME</name>
<dbReference type="PANTHER" id="PTHR21664:SF1">
    <property type="entry name" value="NUDC DOMAIN-CONTAINING PROTEIN 1"/>
    <property type="match status" value="1"/>
</dbReference>
<dbReference type="AlphaFoldDB" id="A0A8J5RJL0"/>
<comment type="subcellular location">
    <subcellularLocation>
        <location evidence="2">Cytoplasm</location>
    </subcellularLocation>
    <subcellularLocation>
        <location evidence="1">Nucleus</location>
    </subcellularLocation>
</comment>
<dbReference type="Pfam" id="PF04969">
    <property type="entry name" value="CS"/>
    <property type="match status" value="1"/>
</dbReference>
<dbReference type="PROSITE" id="PS51203">
    <property type="entry name" value="CS"/>
    <property type="match status" value="1"/>
</dbReference>
<organism evidence="6 7">
    <name type="scientific">Cotesia typhae</name>
    <dbReference type="NCBI Taxonomy" id="2053667"/>
    <lineage>
        <taxon>Eukaryota</taxon>
        <taxon>Metazoa</taxon>
        <taxon>Ecdysozoa</taxon>
        <taxon>Arthropoda</taxon>
        <taxon>Hexapoda</taxon>
        <taxon>Insecta</taxon>
        <taxon>Pterygota</taxon>
        <taxon>Neoptera</taxon>
        <taxon>Endopterygota</taxon>
        <taxon>Hymenoptera</taxon>
        <taxon>Apocrita</taxon>
        <taxon>Ichneumonoidea</taxon>
        <taxon>Braconidae</taxon>
        <taxon>Microgastrinae</taxon>
        <taxon>Cotesia</taxon>
    </lineage>
</organism>
<reference evidence="6" key="1">
    <citation type="submission" date="2020-03" db="EMBL/GenBank/DDBJ databases">
        <authorList>
            <person name="Chebbi M.A."/>
            <person name="Drezen J.M."/>
        </authorList>
    </citation>
    <scope>NUCLEOTIDE SEQUENCE</scope>
    <source>
        <tissue evidence="6">Whole body</tissue>
    </source>
</reference>
<dbReference type="CDD" id="cd06467">
    <property type="entry name" value="p23_NUDC_like"/>
    <property type="match status" value="1"/>
</dbReference>
<feature type="domain" description="CS" evidence="5">
    <location>
        <begin position="255"/>
        <end position="342"/>
    </location>
</feature>
<sequence length="547" mass="62342">MTKIVDLRPKKELLNNKFEKYQFSSEIIPITEEIELCKHIKHKEPSSNQDSWLEAKLFAFHNHLFENPYDSSCWFWDQDYGVWQLKEDGSLNQVETQNIECDPSYKFNPTIAFAGNEVVILSRGDTVLEVVLTSKLSSSLLIENTEPGILLDARYVEPKNLLIISTCAIVTTNGKKQSKLILLFYKLKNPGHWHEGLEFHKKQELAINGPIEYVFIEPNGEYINLLSQDPAKFTHDSLNGLQEKDFSEGSKIPDIKIPKYSWSQDEESLTVWIKIPQKHKSSKPNVKVSATNISIVIEDEVLINGEVPFRLDHELATWNCENDTLKLELMKHESGQMWNELIKNDTNGECLPNDALASEIHSRLAHLCSEQQGNDSDQPAIGFNAEQLEECDLEGGENMLQRINLTNCTTTHLTILTSHNRILFTHKLKTCQVLCARYNHDGCVWEPVNRNEEWELVHKNIFPGFGYVEASKANKKFCISPASGNYVAIIEHKRHGFLYEKPQQNALVAKQKIIDLGADSTSIMGAIATDNYIILLSQDKLYKLNVS</sequence>
<evidence type="ECO:0000259" key="5">
    <source>
        <dbReference type="PROSITE" id="PS51203"/>
    </source>
</evidence>
<evidence type="ECO:0000313" key="6">
    <source>
        <dbReference type="EMBL" id="KAG8042516.1"/>
    </source>
</evidence>
<dbReference type="InterPro" id="IPR037895">
    <property type="entry name" value="NUDCD1"/>
</dbReference>
<comment type="caution">
    <text evidence="6">The sequence shown here is derived from an EMBL/GenBank/DDBJ whole genome shotgun (WGS) entry which is preliminary data.</text>
</comment>
<evidence type="ECO:0000256" key="2">
    <source>
        <dbReference type="ARBA" id="ARBA00004496"/>
    </source>
</evidence>
<dbReference type="PANTHER" id="PTHR21664">
    <property type="entry name" value="CHRONIC MYELOGENOUS LEUKEMIA TUMOR ANTIGEN 66"/>
    <property type="match status" value="1"/>
</dbReference>
<gene>
    <name evidence="6" type="ORF">G9C98_005150</name>
</gene>
<dbReference type="GO" id="GO:0005634">
    <property type="term" value="C:nucleus"/>
    <property type="evidence" value="ECO:0007669"/>
    <property type="project" value="UniProtKB-SubCell"/>
</dbReference>
<protein>
    <recommendedName>
        <fullName evidence="5">CS domain-containing protein</fullName>
    </recommendedName>
</protein>
<keyword evidence="4" id="KW-0539">Nucleus</keyword>